<feature type="domain" description="ABC1 atypical kinase-like" evidence="3">
    <location>
        <begin position="193"/>
        <end position="440"/>
    </location>
</feature>
<evidence type="ECO:0000259" key="3">
    <source>
        <dbReference type="Pfam" id="PF03109"/>
    </source>
</evidence>
<feature type="transmembrane region" description="Helical" evidence="2">
    <location>
        <begin position="36"/>
        <end position="53"/>
    </location>
</feature>
<evidence type="ECO:0000313" key="4">
    <source>
        <dbReference type="EMBL" id="GAA2004479.1"/>
    </source>
</evidence>
<feature type="transmembrane region" description="Helical" evidence="2">
    <location>
        <begin position="600"/>
        <end position="619"/>
    </location>
</feature>
<keyword evidence="2" id="KW-0812">Transmembrane</keyword>
<protein>
    <submittedName>
        <fullName evidence="4">AarF/UbiB family protein</fullName>
    </submittedName>
</protein>
<gene>
    <name evidence="4" type="ORF">GCM10009755_12290</name>
</gene>
<sequence>MDILWSVVWALVSALVVGVLVRRTISVGTGWLRNTVLSLVMGTAIWPITRASYEILGISQDGTIPWLEVSFEAAMIFILLFAWMVVIQMAVLLALELVMPSGTFTTLARAAVRLPSLYRRVSRLSQIQRLLLSHGLSRYMRPRIPSFKVSMREIAQATSEVFAAAGVTFVKLGQFVASRADIVPTEFVEEFSKLQSDVPPVPYSAIEPELVKIWGRPVEEIFAEFSKEPMAAASVAQVHPAVLHDGTEVVVKVQRPHIRRQVKADSDIIHTLAERMENSAGWARKIGVRGIADGFLESLAEELDYRGEIRQTEQLRRAMDPHRRSVVRIPAVYEHLSGERVIVMERMQGVPLSKADAVLGQLSMLARREIARDLFLLVAGQVLETGVFHADLHAGNIVIDDAGRAGLIDFGAVGRLDKRDRRDITLLLLAFERQDSTAATNAIIDIFGMPPEGDTRKIQREVGQLLLQFDAGMPGGSSGLFTALLQFVIDHGFELPPAVGTAFRAISTLEGSLKKLDPEADLLLMVREHMDELLSRTQNLGDAVEGLGLYAAATVPVVAGLPLEISRVVKQLEDGSLDIGMKGLSIDVIRDLVGGVLDQLIQVLVAIALVLAGVVLMAADFGPSLTPALTIFTYFGAWVLLSGFVLAIVVLAPALHQRRFK</sequence>
<dbReference type="Proteomes" id="UP001500755">
    <property type="component" value="Unassembled WGS sequence"/>
</dbReference>
<reference evidence="4 5" key="1">
    <citation type="journal article" date="2019" name="Int. J. Syst. Evol. Microbiol.">
        <title>The Global Catalogue of Microorganisms (GCM) 10K type strain sequencing project: providing services to taxonomists for standard genome sequencing and annotation.</title>
        <authorList>
            <consortium name="The Broad Institute Genomics Platform"/>
            <consortium name="The Broad Institute Genome Sequencing Center for Infectious Disease"/>
            <person name="Wu L."/>
            <person name="Ma J."/>
        </authorList>
    </citation>
    <scope>NUCLEOTIDE SEQUENCE [LARGE SCALE GENOMIC DNA]</scope>
    <source>
        <strain evidence="4 5">JCM 14546</strain>
    </source>
</reference>
<evidence type="ECO:0000256" key="1">
    <source>
        <dbReference type="ARBA" id="ARBA00009670"/>
    </source>
</evidence>
<accession>A0ABN2TBS6</accession>
<feature type="transmembrane region" description="Helical" evidence="2">
    <location>
        <begin position="73"/>
        <end position="95"/>
    </location>
</feature>
<dbReference type="SUPFAM" id="SSF56112">
    <property type="entry name" value="Protein kinase-like (PK-like)"/>
    <property type="match status" value="1"/>
</dbReference>
<dbReference type="EMBL" id="BAAANO010000012">
    <property type="protein sequence ID" value="GAA2004479.1"/>
    <property type="molecule type" value="Genomic_DNA"/>
</dbReference>
<dbReference type="InterPro" id="IPR011009">
    <property type="entry name" value="Kinase-like_dom_sf"/>
</dbReference>
<dbReference type="InterPro" id="IPR050154">
    <property type="entry name" value="UbiB_kinase"/>
</dbReference>
<keyword evidence="2" id="KW-1133">Transmembrane helix</keyword>
<dbReference type="PANTHER" id="PTHR10566">
    <property type="entry name" value="CHAPERONE-ACTIVITY OF BC1 COMPLEX CABC1 -RELATED"/>
    <property type="match status" value="1"/>
</dbReference>
<dbReference type="Gene3D" id="1.10.510.10">
    <property type="entry name" value="Transferase(Phosphotransferase) domain 1"/>
    <property type="match status" value="1"/>
</dbReference>
<dbReference type="InterPro" id="IPR004147">
    <property type="entry name" value="ABC1_dom"/>
</dbReference>
<feature type="transmembrane region" description="Helical" evidence="2">
    <location>
        <begin position="631"/>
        <end position="655"/>
    </location>
</feature>
<dbReference type="CDD" id="cd05121">
    <property type="entry name" value="ABC1_ADCK3-like"/>
    <property type="match status" value="1"/>
</dbReference>
<keyword evidence="5" id="KW-1185">Reference proteome</keyword>
<feature type="transmembrane region" description="Helical" evidence="2">
    <location>
        <begin position="6"/>
        <end position="24"/>
    </location>
</feature>
<comment type="caution">
    <text evidence="4">The sequence shown here is derived from an EMBL/GenBank/DDBJ whole genome shotgun (WGS) entry which is preliminary data.</text>
</comment>
<name>A0ABN2TBS6_9MICO</name>
<comment type="similarity">
    <text evidence="1">Belongs to the protein kinase superfamily. ADCK protein kinase family.</text>
</comment>
<evidence type="ECO:0000313" key="5">
    <source>
        <dbReference type="Proteomes" id="UP001500755"/>
    </source>
</evidence>
<keyword evidence="2" id="KW-0472">Membrane</keyword>
<dbReference type="PANTHER" id="PTHR10566:SF113">
    <property type="entry name" value="PROTEIN ACTIVITY OF BC1 COMPLEX KINASE 7, CHLOROPLASTIC"/>
    <property type="match status" value="1"/>
</dbReference>
<evidence type="ECO:0000256" key="2">
    <source>
        <dbReference type="SAM" id="Phobius"/>
    </source>
</evidence>
<proteinExistence type="inferred from homology"/>
<dbReference type="Pfam" id="PF03109">
    <property type="entry name" value="ABC1"/>
    <property type="match status" value="1"/>
</dbReference>
<organism evidence="4 5">
    <name type="scientific">Brevibacterium samyangense</name>
    <dbReference type="NCBI Taxonomy" id="366888"/>
    <lineage>
        <taxon>Bacteria</taxon>
        <taxon>Bacillati</taxon>
        <taxon>Actinomycetota</taxon>
        <taxon>Actinomycetes</taxon>
        <taxon>Micrococcales</taxon>
        <taxon>Brevibacteriaceae</taxon>
        <taxon>Brevibacterium</taxon>
    </lineage>
</organism>
<dbReference type="RefSeq" id="WP_344307954.1">
    <property type="nucleotide sequence ID" value="NZ_BAAANO010000012.1"/>
</dbReference>